<dbReference type="PROSITE" id="PS00166">
    <property type="entry name" value="ENOYL_COA_HYDRATASE"/>
    <property type="match status" value="1"/>
</dbReference>
<proteinExistence type="inferred from homology"/>
<evidence type="ECO:0000256" key="9">
    <source>
        <dbReference type="ARBA" id="ARBA00023140"/>
    </source>
</evidence>
<keyword evidence="8" id="KW-0443">Lipid metabolism</keyword>
<feature type="domain" description="3-hydroxyacyl-CoA dehydrogenase C-terminal" evidence="15">
    <location>
        <begin position="602"/>
        <end position="672"/>
    </location>
</feature>
<evidence type="ECO:0000313" key="17">
    <source>
        <dbReference type="EMBL" id="PCJ00036.1"/>
    </source>
</evidence>
<dbReference type="SUPFAM" id="SSF48179">
    <property type="entry name" value="6-phosphogluconate dehydrogenase C-terminal domain-like"/>
    <property type="match status" value="2"/>
</dbReference>
<accession>A0A2A4Z0F6</accession>
<dbReference type="GO" id="GO:0070403">
    <property type="term" value="F:NAD+ binding"/>
    <property type="evidence" value="ECO:0007669"/>
    <property type="project" value="InterPro"/>
</dbReference>
<evidence type="ECO:0000256" key="10">
    <source>
        <dbReference type="ARBA" id="ARBA00023235"/>
    </source>
</evidence>
<comment type="similarity">
    <text evidence="3">In the N-terminal section; belongs to the enoyl-CoA hydratase/isomerase family.</text>
</comment>
<dbReference type="GO" id="GO:0004300">
    <property type="term" value="F:enoyl-CoA hydratase activity"/>
    <property type="evidence" value="ECO:0007669"/>
    <property type="project" value="UniProtKB-ARBA"/>
</dbReference>
<keyword evidence="4" id="KW-0276">Fatty acid metabolism</keyword>
<evidence type="ECO:0000256" key="6">
    <source>
        <dbReference type="ARBA" id="ARBA00023002"/>
    </source>
</evidence>
<dbReference type="Gene3D" id="3.90.226.10">
    <property type="entry name" value="2-enoyl-CoA Hydratase, Chain A, domain 1"/>
    <property type="match status" value="1"/>
</dbReference>
<dbReference type="InterPro" id="IPR006108">
    <property type="entry name" value="3HC_DH_C"/>
</dbReference>
<name>A0A2A4Z0F6_9PROT</name>
<dbReference type="FunFam" id="3.40.50.720:FF:000009">
    <property type="entry name" value="Fatty oxidation complex, alpha subunit"/>
    <property type="match status" value="1"/>
</dbReference>
<reference evidence="17" key="2">
    <citation type="journal article" date="2018" name="ISME J.">
        <title>A dynamic microbial community with high functional redundancy inhabits the cold, oxic subseafloor aquifer.</title>
        <authorList>
            <person name="Tully B.J."/>
            <person name="Wheat C.G."/>
            <person name="Glazer B.T."/>
            <person name="Huber J.A."/>
        </authorList>
    </citation>
    <scope>NUCLEOTIDE SEQUENCE</scope>
    <source>
        <strain evidence="17">NORP83</strain>
    </source>
</reference>
<evidence type="ECO:0000256" key="4">
    <source>
        <dbReference type="ARBA" id="ARBA00022832"/>
    </source>
</evidence>
<gene>
    <name evidence="17" type="ORF">COB13_10605</name>
</gene>
<dbReference type="PANTHER" id="PTHR23309">
    <property type="entry name" value="3-HYDROXYACYL-COA DEHYROGENASE"/>
    <property type="match status" value="1"/>
</dbReference>
<evidence type="ECO:0000256" key="2">
    <source>
        <dbReference type="ARBA" id="ARBA00005005"/>
    </source>
</evidence>
<keyword evidence="9" id="KW-0576">Peroxisome</keyword>
<feature type="domain" description="3-hydroxyacyl-CoA dehydrogenase C-terminal" evidence="15">
    <location>
        <begin position="474"/>
        <end position="566"/>
    </location>
</feature>
<evidence type="ECO:0000256" key="7">
    <source>
        <dbReference type="ARBA" id="ARBA00023027"/>
    </source>
</evidence>
<dbReference type="Pfam" id="PF00378">
    <property type="entry name" value="ECH_1"/>
    <property type="match status" value="1"/>
</dbReference>
<dbReference type="AlphaFoldDB" id="A0A2A4Z0F6"/>
<dbReference type="Pfam" id="PF02737">
    <property type="entry name" value="3HCDH_N"/>
    <property type="match status" value="1"/>
</dbReference>
<comment type="similarity">
    <text evidence="14">Belongs to the enoyl-CoA hydratase/isomerase family.</text>
</comment>
<dbReference type="GO" id="GO:0006635">
    <property type="term" value="P:fatty acid beta-oxidation"/>
    <property type="evidence" value="ECO:0007669"/>
    <property type="project" value="UniProtKB-UniPathway"/>
</dbReference>
<dbReference type="GO" id="GO:0003857">
    <property type="term" value="F:(3S)-3-hydroxyacyl-CoA dehydrogenase (NAD+) activity"/>
    <property type="evidence" value="ECO:0007669"/>
    <property type="project" value="UniProtKB-EC"/>
</dbReference>
<dbReference type="EMBL" id="NVUS01000013">
    <property type="protein sequence ID" value="PCJ00036.1"/>
    <property type="molecule type" value="Genomic_DNA"/>
</dbReference>
<dbReference type="GO" id="GO:0016853">
    <property type="term" value="F:isomerase activity"/>
    <property type="evidence" value="ECO:0007669"/>
    <property type="project" value="UniProtKB-KW"/>
</dbReference>
<comment type="subcellular location">
    <subcellularLocation>
        <location evidence="1">Peroxisome</location>
    </subcellularLocation>
</comment>
<dbReference type="FunFam" id="1.10.1040.50:FF:000006">
    <property type="entry name" value="Peroxisomal bifunctional enzyme"/>
    <property type="match status" value="1"/>
</dbReference>
<feature type="domain" description="3-hydroxyacyl-CoA dehydrogenase NAD binding" evidence="16">
    <location>
        <begin position="293"/>
        <end position="469"/>
    </location>
</feature>
<evidence type="ECO:0000256" key="8">
    <source>
        <dbReference type="ARBA" id="ARBA00023098"/>
    </source>
</evidence>
<dbReference type="InterPro" id="IPR008927">
    <property type="entry name" value="6-PGluconate_DH-like_C_sf"/>
</dbReference>
<evidence type="ECO:0000259" key="16">
    <source>
        <dbReference type="Pfam" id="PF02737"/>
    </source>
</evidence>
<dbReference type="Pfam" id="PF00725">
    <property type="entry name" value="3HCDH"/>
    <property type="match status" value="2"/>
</dbReference>
<dbReference type="Gene3D" id="1.10.1040.50">
    <property type="match status" value="1"/>
</dbReference>
<evidence type="ECO:0000256" key="11">
    <source>
        <dbReference type="ARBA" id="ARBA00023239"/>
    </source>
</evidence>
<organism evidence="17">
    <name type="scientific">OCS116 cluster bacterium</name>
    <dbReference type="NCBI Taxonomy" id="2030921"/>
    <lineage>
        <taxon>Bacteria</taxon>
        <taxon>Pseudomonadati</taxon>
        <taxon>Pseudomonadota</taxon>
        <taxon>Alphaproteobacteria</taxon>
        <taxon>OCS116 cluster</taxon>
    </lineage>
</organism>
<dbReference type="InterPro" id="IPR006176">
    <property type="entry name" value="3-OHacyl-CoA_DH_NAD-bd"/>
</dbReference>
<comment type="catalytic activity">
    <reaction evidence="13">
        <text>a (3S)-3-hydroxyacyl-CoA + NAD(+) = a 3-oxoacyl-CoA + NADH + H(+)</text>
        <dbReference type="Rhea" id="RHEA:22432"/>
        <dbReference type="ChEBI" id="CHEBI:15378"/>
        <dbReference type="ChEBI" id="CHEBI:57318"/>
        <dbReference type="ChEBI" id="CHEBI:57540"/>
        <dbReference type="ChEBI" id="CHEBI:57945"/>
        <dbReference type="ChEBI" id="CHEBI:90726"/>
        <dbReference type="EC" id="1.1.1.35"/>
    </reaction>
</comment>
<dbReference type="InterPro" id="IPR018376">
    <property type="entry name" value="Enoyl-CoA_hyd/isom_CS"/>
</dbReference>
<reference key="1">
    <citation type="submission" date="2017-08" db="EMBL/GenBank/DDBJ databases">
        <title>A dynamic microbial community with high functional redundancy inhabits the cold, oxic subseafloor aquifer.</title>
        <authorList>
            <person name="Tully B.J."/>
            <person name="Wheat C.G."/>
            <person name="Glazer B.T."/>
            <person name="Huber J.A."/>
        </authorList>
    </citation>
    <scope>NUCLEOTIDE SEQUENCE [LARGE SCALE GENOMIC DNA]</scope>
</reference>
<evidence type="ECO:0000256" key="1">
    <source>
        <dbReference type="ARBA" id="ARBA00004275"/>
    </source>
</evidence>
<keyword evidence="10" id="KW-0413">Isomerase</keyword>
<keyword evidence="12" id="KW-0511">Multifunctional enzyme</keyword>
<evidence type="ECO:0000256" key="3">
    <source>
        <dbReference type="ARBA" id="ARBA00008750"/>
    </source>
</evidence>
<keyword evidence="11" id="KW-0456">Lyase</keyword>
<dbReference type="UniPathway" id="UPA00659"/>
<evidence type="ECO:0000256" key="13">
    <source>
        <dbReference type="ARBA" id="ARBA00049556"/>
    </source>
</evidence>
<comment type="caution">
    <text evidence="17">The sequence shown here is derived from an EMBL/GenBank/DDBJ whole genome shotgun (WGS) entry which is preliminary data.</text>
</comment>
<dbReference type="InterPro" id="IPR001753">
    <property type="entry name" value="Enoyl-CoA_hydra/iso"/>
</dbReference>
<evidence type="ECO:0000259" key="15">
    <source>
        <dbReference type="Pfam" id="PF00725"/>
    </source>
</evidence>
<dbReference type="SUPFAM" id="SSF51735">
    <property type="entry name" value="NAD(P)-binding Rossmann-fold domains"/>
    <property type="match status" value="1"/>
</dbReference>
<dbReference type="InterPro" id="IPR029045">
    <property type="entry name" value="ClpP/crotonase-like_dom_sf"/>
</dbReference>
<keyword evidence="5" id="KW-0442">Lipid degradation</keyword>
<keyword evidence="6" id="KW-0560">Oxidoreductase</keyword>
<evidence type="ECO:0000256" key="14">
    <source>
        <dbReference type="RuleBase" id="RU003707"/>
    </source>
</evidence>
<evidence type="ECO:0000256" key="5">
    <source>
        <dbReference type="ARBA" id="ARBA00022963"/>
    </source>
</evidence>
<evidence type="ECO:0000256" key="12">
    <source>
        <dbReference type="ARBA" id="ARBA00023268"/>
    </source>
</evidence>
<dbReference type="CDD" id="cd06558">
    <property type="entry name" value="crotonase-like"/>
    <property type="match status" value="1"/>
</dbReference>
<dbReference type="Gene3D" id="3.40.50.720">
    <property type="entry name" value="NAD(P)-binding Rossmann-like Domain"/>
    <property type="match status" value="1"/>
</dbReference>
<comment type="pathway">
    <text evidence="2">Lipid metabolism; fatty acid beta-oxidation.</text>
</comment>
<keyword evidence="7" id="KW-0520">NAD</keyword>
<dbReference type="InterPro" id="IPR036291">
    <property type="entry name" value="NAD(P)-bd_dom_sf"/>
</dbReference>
<sequence length="685" mass="75295">MASVNVNVKNEIAILSISNPPVNSINQIIREGIVKQIAKANAAPDVKAIILYCAGQTFMVGADIKEFSKPPVEPHLPDVVTAIERSEKPVIAAIHGQALGGGLEIALGAHYRIAKRGTKFGLPEVTLGLIPGASGTQRLPRLIGVEAAVDIIVSGKPIDTDKALELGLIDELSHSDLLQDAMNYTKKLIGVDFSSRRLSEQNVQSVTDDYFEKKRDELTLRKRGYEAPLACLNAIQAATNMPFDQGLKFERETFLKCRDSEQSTALKHLFFAERTSLKLADIPSDTPTLEIKKIAVIGAGTMGVGIAICFADAGFDVTLLEINPQALKVGLARIDKNYVDGVKRGRIDNQTKEQRLSLIQGTTDYDDLAEVDLVIEAAFEKMEVKQDIYSMLDKVCKKNCILATNTSYLDVNEIADISTNPQNILGMHFFSPANIMKLLEIVRADKTSDIVLKTVMNLSKKIGKIGVVSGVCHGFIGNRIYQAYQREVGLLLLEGASPLQIDNSLKQFGFSMGPCAVADLSGLDIAYFMRKSLNENQYEAKAFMVHNQLVEMNRKGRKSGAGFYDYSETSRGGEPSALVESIIVKTADQLNIRRRGVNDSEIVQRCIFAIINEAGHVIDEGIALRQEDIDVVLCNGYGFPRWRGGPMQYAQTIGWNEVISKINEYSQGYGSRWWAISKNILAKQS</sequence>
<dbReference type="PANTHER" id="PTHR23309:SF51">
    <property type="entry name" value="3-HYDROXYACYL-COA DEHYDROGENASE-RELATED"/>
    <property type="match status" value="1"/>
</dbReference>
<dbReference type="SUPFAM" id="SSF52096">
    <property type="entry name" value="ClpP/crotonase"/>
    <property type="match status" value="1"/>
</dbReference>
<protein>
    <submittedName>
        <fullName evidence="17">3-hydroxyacyl-CoA dehydrogenase</fullName>
    </submittedName>
</protein>